<evidence type="ECO:0000313" key="3">
    <source>
        <dbReference type="Proteomes" id="UP000007875"/>
    </source>
</evidence>
<dbReference type="GeneTree" id="ENSGT00390000010557"/>
<dbReference type="STRING" id="51511.ENSCSAVP00000010285"/>
<dbReference type="Ensembl" id="ENSCSAVT00000010410.1">
    <property type="protein sequence ID" value="ENSCSAVP00000010285.1"/>
    <property type="gene ID" value="ENSCSAVG00000006065.1"/>
</dbReference>
<dbReference type="PROSITE" id="PS50030">
    <property type="entry name" value="UBA"/>
    <property type="match status" value="2"/>
</dbReference>
<reference evidence="2" key="3">
    <citation type="submission" date="2025-09" db="UniProtKB">
        <authorList>
            <consortium name="Ensembl"/>
        </authorList>
    </citation>
    <scope>IDENTIFICATION</scope>
</reference>
<keyword evidence="3" id="KW-1185">Reference proteome</keyword>
<dbReference type="SUPFAM" id="SSF46934">
    <property type="entry name" value="UBA-like"/>
    <property type="match status" value="2"/>
</dbReference>
<name>H2YY74_CIOSA</name>
<dbReference type="CDD" id="cd14291">
    <property type="entry name" value="UBA1_NUB1_like"/>
    <property type="match status" value="1"/>
</dbReference>
<dbReference type="OMA" id="QYVRADY"/>
<sequence length="222" mass="25129">MMVLGFTSREARLALRTCNGDLDSATRHAFQKRDEKESIVKEEQSKSKLRRKEKKLGLCLNGDKVNIELHKKMVKDLGFDKVVAAAALRQSDNDIDKAIQYIHDDIGKLGLSKLKRLSTSLLLQMNGTGLDCTTAEAAINHFNLDVDKAIQYLMDNHTTVPQDWIDALKSKREDLNTDDKEALHSLAKEVKKSEDDYLDVTLDEEMEYVQEYLALVNSLTNS</sequence>
<organism evidence="2 3">
    <name type="scientific">Ciona savignyi</name>
    <name type="common">Pacific transparent sea squirt</name>
    <dbReference type="NCBI Taxonomy" id="51511"/>
    <lineage>
        <taxon>Eukaryota</taxon>
        <taxon>Metazoa</taxon>
        <taxon>Chordata</taxon>
        <taxon>Tunicata</taxon>
        <taxon>Ascidiacea</taxon>
        <taxon>Phlebobranchia</taxon>
        <taxon>Cionidae</taxon>
        <taxon>Ciona</taxon>
    </lineage>
</organism>
<dbReference type="PANTHER" id="PTHR12948">
    <property type="entry name" value="NEDD8 ULTIMATE BUSTER-1 BS4 PROTEIN"/>
    <property type="match status" value="1"/>
</dbReference>
<dbReference type="Proteomes" id="UP000007875">
    <property type="component" value="Unassembled WGS sequence"/>
</dbReference>
<dbReference type="InParanoid" id="H2YY74"/>
<dbReference type="AlphaFoldDB" id="H2YY74"/>
<reference evidence="2" key="2">
    <citation type="submission" date="2025-08" db="UniProtKB">
        <authorList>
            <consortium name="Ensembl"/>
        </authorList>
    </citation>
    <scope>IDENTIFICATION</scope>
</reference>
<dbReference type="HOGENOM" id="CLU_1244973_0_0_1"/>
<reference evidence="3" key="1">
    <citation type="submission" date="2003-08" db="EMBL/GenBank/DDBJ databases">
        <authorList>
            <person name="Birren B."/>
            <person name="Nusbaum C."/>
            <person name="Abebe A."/>
            <person name="Abouelleil A."/>
            <person name="Adekoya E."/>
            <person name="Ait-zahra M."/>
            <person name="Allen N."/>
            <person name="Allen T."/>
            <person name="An P."/>
            <person name="Anderson M."/>
            <person name="Anderson S."/>
            <person name="Arachchi H."/>
            <person name="Armbruster J."/>
            <person name="Bachantsang P."/>
            <person name="Baldwin J."/>
            <person name="Barry A."/>
            <person name="Bayul T."/>
            <person name="Blitshsteyn B."/>
            <person name="Bloom T."/>
            <person name="Blye J."/>
            <person name="Boguslavskiy L."/>
            <person name="Borowsky M."/>
            <person name="Boukhgalter B."/>
            <person name="Brunache A."/>
            <person name="Butler J."/>
            <person name="Calixte N."/>
            <person name="Calvo S."/>
            <person name="Camarata J."/>
            <person name="Campo K."/>
            <person name="Chang J."/>
            <person name="Cheshatsang Y."/>
            <person name="Citroen M."/>
            <person name="Collymore A."/>
            <person name="Considine T."/>
            <person name="Cook A."/>
            <person name="Cooke P."/>
            <person name="Corum B."/>
            <person name="Cuomo C."/>
            <person name="David R."/>
            <person name="Dawoe T."/>
            <person name="Degray S."/>
            <person name="Dodge S."/>
            <person name="Dooley K."/>
            <person name="Dorje P."/>
            <person name="Dorjee K."/>
            <person name="Dorris L."/>
            <person name="Duffey N."/>
            <person name="Dupes A."/>
            <person name="Elkins T."/>
            <person name="Engels R."/>
            <person name="Erickson J."/>
            <person name="Farina A."/>
            <person name="Faro S."/>
            <person name="Ferreira P."/>
            <person name="Fischer H."/>
            <person name="Fitzgerald M."/>
            <person name="Foley K."/>
            <person name="Gage D."/>
            <person name="Galagan J."/>
            <person name="Gearin G."/>
            <person name="Gnerre S."/>
            <person name="Gnirke A."/>
            <person name="Goyette A."/>
            <person name="Graham J."/>
            <person name="Grandbois E."/>
            <person name="Gyaltsen K."/>
            <person name="Hafez N."/>
            <person name="Hagopian D."/>
            <person name="Hagos B."/>
            <person name="Hall J."/>
            <person name="Hatcher B."/>
            <person name="Heller A."/>
            <person name="Higgins H."/>
            <person name="Honan T."/>
            <person name="Horn A."/>
            <person name="Houde N."/>
            <person name="Hughes L."/>
            <person name="Hulme W."/>
            <person name="Husby E."/>
            <person name="Iliev I."/>
            <person name="Jaffe D."/>
            <person name="Jones C."/>
            <person name="Kamal M."/>
            <person name="Kamat A."/>
            <person name="Kamvysselis M."/>
            <person name="Karlsson E."/>
            <person name="Kells C."/>
            <person name="Kieu A."/>
            <person name="Kisner P."/>
            <person name="Kodira C."/>
            <person name="Kulbokas E."/>
            <person name="Labutti K."/>
            <person name="Lama D."/>
            <person name="Landers T."/>
            <person name="Leger J."/>
            <person name="Levine S."/>
            <person name="Lewis D."/>
            <person name="Lewis T."/>
            <person name="Lindblad-toh K."/>
            <person name="Liu X."/>
            <person name="Lokyitsang T."/>
            <person name="Lokyitsang Y."/>
            <person name="Lucien O."/>
            <person name="Lui A."/>
            <person name="Ma L.J."/>
            <person name="Mabbitt R."/>
            <person name="Macdonald J."/>
            <person name="Maclean C."/>
            <person name="Major J."/>
            <person name="Manning J."/>
            <person name="Marabella R."/>
            <person name="Maru K."/>
            <person name="Matthews C."/>
            <person name="Mauceli E."/>
            <person name="Mccarthy M."/>
            <person name="Mcdonough S."/>
            <person name="Mcghee T."/>
            <person name="Meldrim J."/>
            <person name="Meneus L."/>
            <person name="Mesirov J."/>
            <person name="Mihalev A."/>
            <person name="Mihova T."/>
            <person name="Mikkelsen T."/>
            <person name="Mlenga V."/>
            <person name="Moru K."/>
            <person name="Mozes J."/>
            <person name="Mulrain L."/>
            <person name="Munson G."/>
            <person name="Naylor J."/>
            <person name="Newes C."/>
            <person name="Nguyen C."/>
            <person name="Nguyen N."/>
            <person name="Nguyen T."/>
            <person name="Nicol R."/>
            <person name="Nielsen C."/>
            <person name="Nizzari M."/>
            <person name="Norbu C."/>
            <person name="Norbu N."/>
            <person name="O'donnell P."/>
            <person name="Okoawo O."/>
            <person name="O'leary S."/>
            <person name="Omotosho B."/>
            <person name="O'neill K."/>
            <person name="Osman S."/>
            <person name="Parker S."/>
            <person name="Perrin D."/>
            <person name="Phunkhang P."/>
            <person name="Piqani B."/>
            <person name="Purcell S."/>
            <person name="Rachupka T."/>
            <person name="Ramasamy U."/>
            <person name="Rameau R."/>
            <person name="Ray V."/>
            <person name="Raymond C."/>
            <person name="Retta R."/>
            <person name="Richardson S."/>
            <person name="Rise C."/>
            <person name="Rodriguez J."/>
            <person name="Rogers J."/>
            <person name="Rogov P."/>
            <person name="Rutman M."/>
            <person name="Schupbach R."/>
            <person name="Seaman C."/>
            <person name="Settipalli S."/>
            <person name="Sharpe T."/>
            <person name="Sheridan J."/>
            <person name="Sherpa N."/>
            <person name="Shi J."/>
            <person name="Smirnov S."/>
            <person name="Smith C."/>
            <person name="Sougnez C."/>
            <person name="Spencer B."/>
            <person name="Stalker J."/>
            <person name="Stange-thomann N."/>
            <person name="Stavropoulos S."/>
            <person name="Stetson K."/>
            <person name="Stone C."/>
            <person name="Stone S."/>
            <person name="Stubbs M."/>
            <person name="Talamas J."/>
            <person name="Tchuinga P."/>
            <person name="Tenzing P."/>
            <person name="Tesfaye S."/>
            <person name="Theodore J."/>
            <person name="Thoulutsang Y."/>
            <person name="Topham K."/>
            <person name="Towey S."/>
            <person name="Tsamla T."/>
            <person name="Tsomo N."/>
            <person name="Vallee D."/>
            <person name="Vassiliev H."/>
            <person name="Venkataraman V."/>
            <person name="Vinson J."/>
            <person name="Vo A."/>
            <person name="Wade C."/>
            <person name="Wang S."/>
            <person name="Wangchuk T."/>
            <person name="Wangdi T."/>
            <person name="Whittaker C."/>
            <person name="Wilkinson J."/>
            <person name="Wu Y."/>
            <person name="Wyman D."/>
            <person name="Yadav S."/>
            <person name="Yang S."/>
            <person name="Yang X."/>
            <person name="Yeager S."/>
            <person name="Yee E."/>
            <person name="Young G."/>
            <person name="Zainoun J."/>
            <person name="Zembeck L."/>
            <person name="Zimmer A."/>
            <person name="Zody M."/>
            <person name="Lander E."/>
        </authorList>
    </citation>
    <scope>NUCLEOTIDE SEQUENCE [LARGE SCALE GENOMIC DNA]</scope>
</reference>
<feature type="domain" description="UBA" evidence="1">
    <location>
        <begin position="74"/>
        <end position="105"/>
    </location>
</feature>
<dbReference type="GO" id="GO:2000058">
    <property type="term" value="P:regulation of ubiquitin-dependent protein catabolic process"/>
    <property type="evidence" value="ECO:0007669"/>
    <property type="project" value="TreeGrafter"/>
</dbReference>
<proteinExistence type="predicted"/>
<evidence type="ECO:0000313" key="2">
    <source>
        <dbReference type="Ensembl" id="ENSCSAVP00000010285.1"/>
    </source>
</evidence>
<dbReference type="InterPro" id="IPR039749">
    <property type="entry name" value="NUB1"/>
</dbReference>
<evidence type="ECO:0000259" key="1">
    <source>
        <dbReference type="PROSITE" id="PS50030"/>
    </source>
</evidence>
<protein>
    <recommendedName>
        <fullName evidence="1">UBA domain-containing protein</fullName>
    </recommendedName>
</protein>
<dbReference type="Gene3D" id="1.10.8.10">
    <property type="entry name" value="DNA helicase RuvA subunit, C-terminal domain"/>
    <property type="match status" value="2"/>
</dbReference>
<feature type="domain" description="UBA" evidence="1">
    <location>
        <begin position="1"/>
        <end position="32"/>
    </location>
</feature>
<dbReference type="InterPro" id="IPR009060">
    <property type="entry name" value="UBA-like_sf"/>
</dbReference>
<accession>H2YY74</accession>
<dbReference type="PANTHER" id="PTHR12948:SF3">
    <property type="entry name" value="NEDD8 ULTIMATE BUSTER 1"/>
    <property type="match status" value="1"/>
</dbReference>
<dbReference type="InterPro" id="IPR015940">
    <property type="entry name" value="UBA"/>
</dbReference>